<reference evidence="4" key="1">
    <citation type="submission" date="2021-02" db="EMBL/GenBank/DDBJ databases">
        <authorList>
            <person name="Vanwijnsberghe S."/>
        </authorList>
    </citation>
    <scope>NUCLEOTIDE SEQUENCE</scope>
    <source>
        <strain evidence="4">R-70211</strain>
    </source>
</reference>
<protein>
    <recommendedName>
        <fullName evidence="3">Outer membrane protein assembly factor BamE domain-containing protein</fullName>
    </recommendedName>
</protein>
<sequence length="236" mass="26436">MRRNGDQWRGPGRMPRRHTFLVMCEQNQRYPIKAMKSWQTARREQFITTGKSGMRRTMRTLLATLFAAAVTGALLTGCDEQKVADAVNAIKPDPMAFGNLQLGVSTVDDVRRQAGKPEIEWQNDDGSQRYEYPRGPNGTRTYMLDFAPDGTLTAITQALTAENFAKVVPGMSKDDVRRLLGKPTTVARYALSNNEVWSWHWADGGYPGDSMFDAHFSFDGVVTTTSRSEAPGREKH</sequence>
<dbReference type="InterPro" id="IPR007450">
    <property type="entry name" value="BamE_dom"/>
</dbReference>
<evidence type="ECO:0000313" key="4">
    <source>
        <dbReference type="EMBL" id="CAE6934613.1"/>
    </source>
</evidence>
<gene>
    <name evidence="4" type="ORF">R70211_05315</name>
</gene>
<keyword evidence="2" id="KW-0472">Membrane</keyword>
<dbReference type="GO" id="GO:0019867">
    <property type="term" value="C:outer membrane"/>
    <property type="evidence" value="ECO:0007669"/>
    <property type="project" value="InterPro"/>
</dbReference>
<dbReference type="EMBL" id="CAJNAS010000016">
    <property type="protein sequence ID" value="CAE6934613.1"/>
    <property type="molecule type" value="Genomic_DNA"/>
</dbReference>
<evidence type="ECO:0000313" key="5">
    <source>
        <dbReference type="Proteomes" id="UP000675121"/>
    </source>
</evidence>
<organism evidence="4 5">
    <name type="scientific">Paraburkholderia domus</name>
    <dbReference type="NCBI Taxonomy" id="2793075"/>
    <lineage>
        <taxon>Bacteria</taxon>
        <taxon>Pseudomonadati</taxon>
        <taxon>Pseudomonadota</taxon>
        <taxon>Betaproteobacteria</taxon>
        <taxon>Burkholderiales</taxon>
        <taxon>Burkholderiaceae</taxon>
        <taxon>Paraburkholderia</taxon>
    </lineage>
</organism>
<dbReference type="Gene3D" id="3.30.1450.10">
    <property type="match status" value="1"/>
</dbReference>
<dbReference type="Proteomes" id="UP000675121">
    <property type="component" value="Unassembled WGS sequence"/>
</dbReference>
<comment type="caution">
    <text evidence="4">The sequence shown here is derived from an EMBL/GenBank/DDBJ whole genome shotgun (WGS) entry which is preliminary data.</text>
</comment>
<evidence type="ECO:0000259" key="3">
    <source>
        <dbReference type="Pfam" id="PF04355"/>
    </source>
</evidence>
<feature type="domain" description="Outer membrane protein assembly factor BamE" evidence="3">
    <location>
        <begin position="159"/>
        <end position="189"/>
    </location>
</feature>
<evidence type="ECO:0000256" key="2">
    <source>
        <dbReference type="ARBA" id="ARBA00023136"/>
    </source>
</evidence>
<evidence type="ECO:0000256" key="1">
    <source>
        <dbReference type="ARBA" id="ARBA00022729"/>
    </source>
</evidence>
<accession>A0A9N8N0Z6</accession>
<dbReference type="Pfam" id="PF04355">
    <property type="entry name" value="BamE"/>
    <property type="match status" value="1"/>
</dbReference>
<dbReference type="AlphaFoldDB" id="A0A9N8N0Z6"/>
<keyword evidence="5" id="KW-1185">Reference proteome</keyword>
<dbReference type="InterPro" id="IPR037873">
    <property type="entry name" value="BamE-like"/>
</dbReference>
<proteinExistence type="predicted"/>
<name>A0A9N8N0Z6_9BURK</name>
<keyword evidence="1" id="KW-0732">Signal</keyword>